<accession>A0A7K1FJH0</accession>
<sequence>MITAPASSASVIFATRVAAAAWSCFVTKACGVVGGAGALDAEELGAAKEVLRLVAEGTEEAAEGADDAEDAVGRDELVVGAALVLLATAVVTVTVTSAWSVAPEHPAVISSAVVRPTATATERRRTPERAREDRGNGTGPAWSSCRRPFKPRRSAAVSRCRVR</sequence>
<evidence type="ECO:0000256" key="1">
    <source>
        <dbReference type="SAM" id="MobiDB-lite"/>
    </source>
</evidence>
<name>A0A7K1FJH0_9ACTN</name>
<reference evidence="3 4" key="1">
    <citation type="submission" date="2019-11" db="EMBL/GenBank/DDBJ databases">
        <authorList>
            <person name="Jiang L.-Q."/>
        </authorList>
    </citation>
    <scope>NUCLEOTIDE SEQUENCE [LARGE SCALE GENOMIC DNA]</scope>
    <source>
        <strain evidence="3 4">YIM 132087</strain>
    </source>
</reference>
<keyword evidence="4" id="KW-1185">Reference proteome</keyword>
<evidence type="ECO:0000256" key="2">
    <source>
        <dbReference type="SAM" id="SignalP"/>
    </source>
</evidence>
<dbReference type="Proteomes" id="UP000460221">
    <property type="component" value="Unassembled WGS sequence"/>
</dbReference>
<feature type="region of interest" description="Disordered" evidence="1">
    <location>
        <begin position="116"/>
        <end position="150"/>
    </location>
</feature>
<dbReference type="RefSeq" id="WP_154767413.1">
    <property type="nucleotide sequence ID" value="NZ_WLYK01000001.1"/>
</dbReference>
<gene>
    <name evidence="3" type="ORF">GIS00_06480</name>
</gene>
<keyword evidence="2" id="KW-0732">Signal</keyword>
<feature type="signal peptide" evidence="2">
    <location>
        <begin position="1"/>
        <end position="20"/>
    </location>
</feature>
<protein>
    <submittedName>
        <fullName evidence="3">Uncharacterized protein</fullName>
    </submittedName>
</protein>
<comment type="caution">
    <text evidence="3">The sequence shown here is derived from an EMBL/GenBank/DDBJ whole genome shotgun (WGS) entry which is preliminary data.</text>
</comment>
<feature type="chain" id="PRO_5038800808" evidence="2">
    <location>
        <begin position="21"/>
        <end position="163"/>
    </location>
</feature>
<evidence type="ECO:0000313" key="3">
    <source>
        <dbReference type="EMBL" id="MTD13589.1"/>
    </source>
</evidence>
<feature type="compositionally biased region" description="Basic and acidic residues" evidence="1">
    <location>
        <begin position="121"/>
        <end position="135"/>
    </location>
</feature>
<dbReference type="EMBL" id="WLYK01000001">
    <property type="protein sequence ID" value="MTD13589.1"/>
    <property type="molecule type" value="Genomic_DNA"/>
</dbReference>
<evidence type="ECO:0000313" key="4">
    <source>
        <dbReference type="Proteomes" id="UP000460221"/>
    </source>
</evidence>
<organism evidence="3 4">
    <name type="scientific">Nakamurella alba</name>
    <dbReference type="NCBI Taxonomy" id="2665158"/>
    <lineage>
        <taxon>Bacteria</taxon>
        <taxon>Bacillati</taxon>
        <taxon>Actinomycetota</taxon>
        <taxon>Actinomycetes</taxon>
        <taxon>Nakamurellales</taxon>
        <taxon>Nakamurellaceae</taxon>
        <taxon>Nakamurella</taxon>
    </lineage>
</organism>
<proteinExistence type="predicted"/>
<dbReference type="AlphaFoldDB" id="A0A7K1FJH0"/>